<evidence type="ECO:0000256" key="4">
    <source>
        <dbReference type="ARBA" id="ARBA00023136"/>
    </source>
</evidence>
<dbReference type="CDD" id="cd16914">
    <property type="entry name" value="EcfT"/>
    <property type="match status" value="1"/>
</dbReference>
<feature type="transmembrane region" description="Helical" evidence="5">
    <location>
        <begin position="252"/>
        <end position="268"/>
    </location>
</feature>
<evidence type="ECO:0000313" key="6">
    <source>
        <dbReference type="EMBL" id="GEM04557.1"/>
    </source>
</evidence>
<evidence type="ECO:0000256" key="5">
    <source>
        <dbReference type="SAM" id="Phobius"/>
    </source>
</evidence>
<keyword evidence="9" id="KW-1185">Reference proteome</keyword>
<evidence type="ECO:0000256" key="2">
    <source>
        <dbReference type="ARBA" id="ARBA00022692"/>
    </source>
</evidence>
<dbReference type="Proteomes" id="UP000199139">
    <property type="component" value="Unassembled WGS sequence"/>
</dbReference>
<reference evidence="7 8" key="1">
    <citation type="submission" date="2016-10" db="EMBL/GenBank/DDBJ databases">
        <authorList>
            <person name="de Groot N.N."/>
        </authorList>
    </citation>
    <scope>NUCLEOTIDE SEQUENCE [LARGE SCALE GENOMIC DNA]</scope>
    <source>
        <strain evidence="7 8">DSM 17074</strain>
    </source>
</reference>
<evidence type="ECO:0000313" key="8">
    <source>
        <dbReference type="Proteomes" id="UP000199139"/>
    </source>
</evidence>
<dbReference type="GO" id="GO:0005886">
    <property type="term" value="C:plasma membrane"/>
    <property type="evidence" value="ECO:0007669"/>
    <property type="project" value="UniProtKB-ARBA"/>
</dbReference>
<feature type="transmembrane region" description="Helical" evidence="5">
    <location>
        <begin position="41"/>
        <end position="72"/>
    </location>
</feature>
<feature type="transmembrane region" description="Helical" evidence="5">
    <location>
        <begin position="194"/>
        <end position="213"/>
    </location>
</feature>
<evidence type="ECO:0000256" key="1">
    <source>
        <dbReference type="ARBA" id="ARBA00004141"/>
    </source>
</evidence>
<accession>A0A1I6RY57</accession>
<proteinExistence type="predicted"/>
<reference evidence="6 9" key="2">
    <citation type="submission" date="2019-07" db="EMBL/GenBank/DDBJ databases">
        <title>Whole genome shotgun sequence of Halolactibacillus miurensis NBRC 100873.</title>
        <authorList>
            <person name="Hosoyama A."/>
            <person name="Uohara A."/>
            <person name="Ohji S."/>
            <person name="Ichikawa N."/>
        </authorList>
    </citation>
    <scope>NUCLEOTIDE SEQUENCE [LARGE SCALE GENOMIC DNA]</scope>
    <source>
        <strain evidence="6 9">NBRC 100873</strain>
    </source>
</reference>
<protein>
    <submittedName>
        <fullName evidence="6">Cobalt ABC transporter permease</fullName>
    </submittedName>
    <submittedName>
        <fullName evidence="7">Energy-coupling factor transport system permease protein</fullName>
    </submittedName>
</protein>
<dbReference type="STRING" id="306541.SAMN05421668_10717"/>
<evidence type="ECO:0000313" key="9">
    <source>
        <dbReference type="Proteomes" id="UP000321773"/>
    </source>
</evidence>
<sequence>MDVVKTLTDKLSIEQVKIELLNTAYGYHHTFLQRLDPRTLFLWYLVFGVVPFFIHSTPVLIGLAAFLVVLTIMAKVSPLIIFILTLGLLTQGGSYLIVGLFFGGNVTAMLPLLKLTLKLSVISMASIVVFCSMSPEKLSDGLLKIGVPGQVSFSIGYAYRMLPTLVEEYHHIFLSYRLRGKKPAKKGLFYSRHLFYYIKLLIKSFYPLMLSVAKRSRTMVEALESKGSLYGFNHPKVKQLKLQHLTIKRRDVLFFSLSISYFIALIWLS</sequence>
<dbReference type="AlphaFoldDB" id="A0A1I6RY57"/>
<dbReference type="EMBL" id="BJWJ01000013">
    <property type="protein sequence ID" value="GEM04557.1"/>
    <property type="molecule type" value="Genomic_DNA"/>
</dbReference>
<comment type="subcellular location">
    <subcellularLocation>
        <location evidence="1">Membrane</location>
        <topology evidence="1">Multi-pass membrane protein</topology>
    </subcellularLocation>
</comment>
<dbReference type="RefSeq" id="WP_062321278.1">
    <property type="nucleotide sequence ID" value="NZ_BJWJ01000013.1"/>
</dbReference>
<dbReference type="Pfam" id="PF02361">
    <property type="entry name" value="CbiQ"/>
    <property type="match status" value="1"/>
</dbReference>
<dbReference type="OrthoDB" id="2661848at2"/>
<gene>
    <name evidence="6" type="ORF">HMI01_15450</name>
    <name evidence="7" type="ORF">SAMN05421668_10717</name>
</gene>
<evidence type="ECO:0000313" key="7">
    <source>
        <dbReference type="EMBL" id="SFS69418.1"/>
    </source>
</evidence>
<dbReference type="Proteomes" id="UP000321773">
    <property type="component" value="Unassembled WGS sequence"/>
</dbReference>
<keyword evidence="4 5" id="KW-0472">Membrane</keyword>
<dbReference type="InterPro" id="IPR003339">
    <property type="entry name" value="ABC/ECF_trnsptr_transmembrane"/>
</dbReference>
<dbReference type="EMBL" id="FPAI01000007">
    <property type="protein sequence ID" value="SFS69418.1"/>
    <property type="molecule type" value="Genomic_DNA"/>
</dbReference>
<name>A0A1I6RY57_9BACI</name>
<keyword evidence="2 5" id="KW-0812">Transmembrane</keyword>
<organism evidence="7 8">
    <name type="scientific">Halolactibacillus miurensis</name>
    <dbReference type="NCBI Taxonomy" id="306541"/>
    <lineage>
        <taxon>Bacteria</taxon>
        <taxon>Bacillati</taxon>
        <taxon>Bacillota</taxon>
        <taxon>Bacilli</taxon>
        <taxon>Bacillales</taxon>
        <taxon>Bacillaceae</taxon>
        <taxon>Halolactibacillus</taxon>
    </lineage>
</organism>
<keyword evidence="3 5" id="KW-1133">Transmembrane helix</keyword>
<evidence type="ECO:0000256" key="3">
    <source>
        <dbReference type="ARBA" id="ARBA00022989"/>
    </source>
</evidence>